<comment type="caution">
    <text evidence="1">The sequence shown here is derived from an EMBL/GenBank/DDBJ whole genome shotgun (WGS) entry which is preliminary data.</text>
</comment>
<accession>A0A317Q9U3</accession>
<evidence type="ECO:0008006" key="3">
    <source>
        <dbReference type="Google" id="ProtNLM"/>
    </source>
</evidence>
<keyword evidence="2" id="KW-1185">Reference proteome</keyword>
<sequence length="131" mass="14669">MTKHQVPQFTQSQQQALAALGLPLWRQRIESAPAVPEEKEAEPVAQYFYKVGAWLIVTTMPMPVTLPQWLRDLFSLFSKNPETELTELSATSVVSWPHTKRLSFTGSDLVQPSPATKQTTWQTLLASKASS</sequence>
<organism evidence="1 2">
    <name type="scientific">Pseudidiomarina maritima</name>
    <dbReference type="NCBI Taxonomy" id="519453"/>
    <lineage>
        <taxon>Bacteria</taxon>
        <taxon>Pseudomonadati</taxon>
        <taxon>Pseudomonadota</taxon>
        <taxon>Gammaproteobacteria</taxon>
        <taxon>Alteromonadales</taxon>
        <taxon>Idiomarinaceae</taxon>
        <taxon>Pseudidiomarina</taxon>
    </lineage>
</organism>
<dbReference type="RefSeq" id="WP_110076248.1">
    <property type="nucleotide sequence ID" value="NZ_QGTT01000011.1"/>
</dbReference>
<reference evidence="1 2" key="1">
    <citation type="submission" date="2018-05" db="EMBL/GenBank/DDBJ databases">
        <title>Freshwater and sediment microbial communities from various areas in North America, analyzing microbe dynamics in response to fracking.</title>
        <authorList>
            <person name="Lamendella R."/>
        </authorList>
    </citation>
    <scope>NUCLEOTIDE SEQUENCE [LARGE SCALE GENOMIC DNA]</scope>
    <source>
        <strain evidence="1 2">125B1</strain>
    </source>
</reference>
<dbReference type="Proteomes" id="UP000246964">
    <property type="component" value="Unassembled WGS sequence"/>
</dbReference>
<proteinExistence type="predicted"/>
<dbReference type="EMBL" id="QGTT01000011">
    <property type="protein sequence ID" value="PWW11336.1"/>
    <property type="molecule type" value="Genomic_DNA"/>
</dbReference>
<gene>
    <name evidence="1" type="ORF">DET45_1115</name>
</gene>
<dbReference type="OrthoDB" id="6240978at2"/>
<evidence type="ECO:0000313" key="1">
    <source>
        <dbReference type="EMBL" id="PWW11336.1"/>
    </source>
</evidence>
<protein>
    <recommendedName>
        <fullName evidence="3">DNA polymerase III psi subunit</fullName>
    </recommendedName>
</protein>
<name>A0A317Q9U3_9GAMM</name>
<evidence type="ECO:0000313" key="2">
    <source>
        <dbReference type="Proteomes" id="UP000246964"/>
    </source>
</evidence>
<dbReference type="AlphaFoldDB" id="A0A317Q9U3"/>